<sequence>MNKEEIESKLKLEQAYCHKPQGCYLAKLSLDSEIAFLLPYIKPQVKALYFEPAEGYLIFKWPFRGIFYKVSLTINEVKIGIVRDKEEAAEVLIHLFNFLFDLYSKRDNLKPDFNPIKRPSTLEIYKILPKTNCRDCGELSCLAFAGKVSMAEAELSDCPHLSKENLRAFPL</sequence>
<evidence type="ECO:0000256" key="3">
    <source>
        <dbReference type="ARBA" id="ARBA00023004"/>
    </source>
</evidence>
<dbReference type="AlphaFoldDB" id="A0A0U4W1U8"/>
<dbReference type="GO" id="GO:0046872">
    <property type="term" value="F:metal ion binding"/>
    <property type="evidence" value="ECO:0007669"/>
    <property type="project" value="UniProtKB-KW"/>
</dbReference>
<feature type="domain" description="4Fe-4S" evidence="5">
    <location>
        <begin position="116"/>
        <end position="171"/>
    </location>
</feature>
<dbReference type="Gene3D" id="1.10.15.40">
    <property type="entry name" value="Electron transport complex subunit B, putative Fe-S cluster"/>
    <property type="match status" value="1"/>
</dbReference>
<proteinExistence type="predicted"/>
<evidence type="ECO:0000313" key="6">
    <source>
        <dbReference type="EMBL" id="BAU23066.1"/>
    </source>
</evidence>
<gene>
    <name evidence="6" type="ORF">THC_0674</name>
</gene>
<keyword evidence="3" id="KW-0408">Iron</keyword>
<keyword evidence="7" id="KW-1185">Reference proteome</keyword>
<evidence type="ECO:0000259" key="5">
    <source>
        <dbReference type="PROSITE" id="PS51656"/>
    </source>
</evidence>
<dbReference type="PANTHER" id="PTHR36214:SF3">
    <property type="entry name" value="ACETYL-COA DECARBONYLASE_SYNTHASE COMPLEX SUBUNIT GAMMA"/>
    <property type="match status" value="1"/>
</dbReference>
<evidence type="ECO:0000313" key="7">
    <source>
        <dbReference type="Proteomes" id="UP000068196"/>
    </source>
</evidence>
<evidence type="ECO:0000256" key="4">
    <source>
        <dbReference type="ARBA" id="ARBA00023014"/>
    </source>
</evidence>
<dbReference type="Proteomes" id="UP000068196">
    <property type="component" value="Chromosome"/>
</dbReference>
<name>A0A0U4W1U8_9BACT</name>
<reference evidence="7" key="2">
    <citation type="journal article" date="2016" name="Int. J. Syst. Evol. Microbiol.">
        <title>Caldimicrobium thiodismutans sp. nov., a sulfur-disproportionating bacterium isolated from a hot spring.</title>
        <authorList>
            <person name="Kojima H."/>
            <person name="Umezawa K."/>
            <person name="Fukui M."/>
        </authorList>
    </citation>
    <scope>NUCLEOTIDE SEQUENCE [LARGE SCALE GENOMIC DNA]</scope>
    <source>
        <strain evidence="7">TF1</strain>
    </source>
</reference>
<dbReference type="PROSITE" id="PS51656">
    <property type="entry name" value="4FE4S"/>
    <property type="match status" value="1"/>
</dbReference>
<protein>
    <submittedName>
        <fullName evidence="6">Fe-S cluster protein</fullName>
    </submittedName>
</protein>
<dbReference type="Pfam" id="PF04060">
    <property type="entry name" value="FeS"/>
    <property type="match status" value="1"/>
</dbReference>
<dbReference type="InterPro" id="IPR007202">
    <property type="entry name" value="4Fe-4S_dom"/>
</dbReference>
<dbReference type="KEGG" id="cthi:THC_0674"/>
<keyword evidence="4" id="KW-0411">Iron-sulfur</keyword>
<evidence type="ECO:0000256" key="2">
    <source>
        <dbReference type="ARBA" id="ARBA00022723"/>
    </source>
</evidence>
<dbReference type="GO" id="GO:0051539">
    <property type="term" value="F:4 iron, 4 sulfur cluster binding"/>
    <property type="evidence" value="ECO:0007669"/>
    <property type="project" value="UniProtKB-KW"/>
</dbReference>
<dbReference type="STRING" id="1653476.THC_0674"/>
<keyword evidence="1" id="KW-0004">4Fe-4S</keyword>
<dbReference type="PANTHER" id="PTHR36214">
    <property type="match status" value="1"/>
</dbReference>
<organism evidence="6 7">
    <name type="scientific">Caldimicrobium thiodismutans</name>
    <dbReference type="NCBI Taxonomy" id="1653476"/>
    <lineage>
        <taxon>Bacteria</taxon>
        <taxon>Pseudomonadati</taxon>
        <taxon>Thermodesulfobacteriota</taxon>
        <taxon>Thermodesulfobacteria</taxon>
        <taxon>Thermodesulfobacteriales</taxon>
        <taxon>Thermodesulfobacteriaceae</taxon>
        <taxon>Caldimicrobium</taxon>
    </lineage>
</organism>
<evidence type="ECO:0000256" key="1">
    <source>
        <dbReference type="ARBA" id="ARBA00022485"/>
    </source>
</evidence>
<keyword evidence="2" id="KW-0479">Metal-binding</keyword>
<dbReference type="InterPro" id="IPR051069">
    <property type="entry name" value="ACDS_complex_subunit"/>
</dbReference>
<accession>A0A0U4W1U8</accession>
<dbReference type="EMBL" id="AP014945">
    <property type="protein sequence ID" value="BAU23066.1"/>
    <property type="molecule type" value="Genomic_DNA"/>
</dbReference>
<reference evidence="6 7" key="1">
    <citation type="journal article" date="2016" name="Int. J. Syst. Evol. Microbiol.">
        <title>Caldimicrobium thiodismutans sp. nov., a sulfur-disproportionating bacterium isolated from a hot spring, and emended description of the genus Caldimicrobium.</title>
        <authorList>
            <person name="Kojima H."/>
            <person name="Umezawa K."/>
            <person name="Fukui M."/>
        </authorList>
    </citation>
    <scope>NUCLEOTIDE SEQUENCE [LARGE SCALE GENOMIC DNA]</scope>
    <source>
        <strain evidence="6 7">TF1</strain>
    </source>
</reference>